<proteinExistence type="predicted"/>
<name>A0ABQ7EAH0_BRACR</name>
<evidence type="ECO:0000313" key="1">
    <source>
        <dbReference type="EMBL" id="KAF3594062.1"/>
    </source>
</evidence>
<dbReference type="Proteomes" id="UP000266723">
    <property type="component" value="Unassembled WGS sequence"/>
</dbReference>
<reference evidence="1 2" key="1">
    <citation type="journal article" date="2020" name="BMC Genomics">
        <title>Intraspecific diversification of the crop wild relative Brassica cretica Lam. using demographic model selection.</title>
        <authorList>
            <person name="Kioukis A."/>
            <person name="Michalopoulou V.A."/>
            <person name="Briers L."/>
            <person name="Pirintsos S."/>
            <person name="Studholme D.J."/>
            <person name="Pavlidis P."/>
            <person name="Sarris P.F."/>
        </authorList>
    </citation>
    <scope>NUCLEOTIDE SEQUENCE [LARGE SCALE GENOMIC DNA]</scope>
    <source>
        <strain evidence="2">cv. PFS-1207/04</strain>
    </source>
</reference>
<evidence type="ECO:0000313" key="2">
    <source>
        <dbReference type="Proteomes" id="UP000266723"/>
    </source>
</evidence>
<protein>
    <submittedName>
        <fullName evidence="1">Uncharacterized protein</fullName>
    </submittedName>
</protein>
<accession>A0ABQ7EAH0</accession>
<dbReference type="EMBL" id="QGKV02000299">
    <property type="protein sequence ID" value="KAF3594062.1"/>
    <property type="molecule type" value="Genomic_DNA"/>
</dbReference>
<organism evidence="1 2">
    <name type="scientific">Brassica cretica</name>
    <name type="common">Mustard</name>
    <dbReference type="NCBI Taxonomy" id="69181"/>
    <lineage>
        <taxon>Eukaryota</taxon>
        <taxon>Viridiplantae</taxon>
        <taxon>Streptophyta</taxon>
        <taxon>Embryophyta</taxon>
        <taxon>Tracheophyta</taxon>
        <taxon>Spermatophyta</taxon>
        <taxon>Magnoliopsida</taxon>
        <taxon>eudicotyledons</taxon>
        <taxon>Gunneridae</taxon>
        <taxon>Pentapetalae</taxon>
        <taxon>rosids</taxon>
        <taxon>malvids</taxon>
        <taxon>Brassicales</taxon>
        <taxon>Brassicaceae</taxon>
        <taxon>Brassiceae</taxon>
        <taxon>Brassica</taxon>
    </lineage>
</organism>
<sequence length="146" mass="16250">MFGRLCAILGCSEKGLVGWNQMSIKKMPLDYSWKQATNGNYFGADWLLYQVHQNLSCSFRKSTALISAQIKPLKTCSSSSCFFKKKKTEAMACSPCPSIRSYMYLMKSFVGSKGGWSGLANLKTKLLVQELLASGYKKEDVKKMAA</sequence>
<gene>
    <name evidence="1" type="ORF">DY000_02021052</name>
</gene>
<keyword evidence="2" id="KW-1185">Reference proteome</keyword>
<comment type="caution">
    <text evidence="1">The sequence shown here is derived from an EMBL/GenBank/DDBJ whole genome shotgun (WGS) entry which is preliminary data.</text>
</comment>